<gene>
    <name evidence="4" type="ORF">FHU33_2877</name>
</gene>
<evidence type="ECO:0000259" key="3">
    <source>
        <dbReference type="PROSITE" id="PS50801"/>
    </source>
</evidence>
<reference evidence="4 5" key="1">
    <citation type="submission" date="2019-06" db="EMBL/GenBank/DDBJ databases">
        <title>Sequencing the genomes of 1000 actinobacteria strains.</title>
        <authorList>
            <person name="Klenk H.-P."/>
        </authorList>
    </citation>
    <scope>NUCLEOTIDE SEQUENCE [LARGE SCALE GENOMIC DNA]</scope>
    <source>
        <strain evidence="4 5">DSM 46837</strain>
    </source>
</reference>
<dbReference type="Pfam" id="PF01740">
    <property type="entry name" value="STAS"/>
    <property type="match status" value="1"/>
</dbReference>
<dbReference type="InterPro" id="IPR002645">
    <property type="entry name" value="STAS_dom"/>
</dbReference>
<dbReference type="PANTHER" id="PTHR33495:SF2">
    <property type="entry name" value="ANTI-SIGMA FACTOR ANTAGONIST TM_1081-RELATED"/>
    <property type="match status" value="1"/>
</dbReference>
<organism evidence="4 5">
    <name type="scientific">Blastococcus colisei</name>
    <dbReference type="NCBI Taxonomy" id="1564162"/>
    <lineage>
        <taxon>Bacteria</taxon>
        <taxon>Bacillati</taxon>
        <taxon>Actinomycetota</taxon>
        <taxon>Actinomycetes</taxon>
        <taxon>Geodermatophilales</taxon>
        <taxon>Geodermatophilaceae</taxon>
        <taxon>Blastococcus</taxon>
    </lineage>
</organism>
<dbReference type="SUPFAM" id="SSF52091">
    <property type="entry name" value="SpoIIaa-like"/>
    <property type="match status" value="1"/>
</dbReference>
<dbReference type="PANTHER" id="PTHR33495">
    <property type="entry name" value="ANTI-SIGMA FACTOR ANTAGONIST TM_1081-RELATED-RELATED"/>
    <property type="match status" value="1"/>
</dbReference>
<accession>A0A543PH72</accession>
<dbReference type="GO" id="GO:0043856">
    <property type="term" value="F:anti-sigma factor antagonist activity"/>
    <property type="evidence" value="ECO:0007669"/>
    <property type="project" value="InterPro"/>
</dbReference>
<dbReference type="CDD" id="cd07043">
    <property type="entry name" value="STAS_anti-anti-sigma_factors"/>
    <property type="match status" value="1"/>
</dbReference>
<evidence type="ECO:0000256" key="2">
    <source>
        <dbReference type="RuleBase" id="RU003749"/>
    </source>
</evidence>
<keyword evidence="5" id="KW-1185">Reference proteome</keyword>
<evidence type="ECO:0000313" key="5">
    <source>
        <dbReference type="Proteomes" id="UP000319865"/>
    </source>
</evidence>
<name>A0A543PH72_9ACTN</name>
<feature type="domain" description="STAS" evidence="3">
    <location>
        <begin position="43"/>
        <end position="127"/>
    </location>
</feature>
<dbReference type="EMBL" id="VFQE01000001">
    <property type="protein sequence ID" value="TQN43432.1"/>
    <property type="molecule type" value="Genomic_DNA"/>
</dbReference>
<evidence type="ECO:0000256" key="1">
    <source>
        <dbReference type="ARBA" id="ARBA00009013"/>
    </source>
</evidence>
<evidence type="ECO:0000313" key="4">
    <source>
        <dbReference type="EMBL" id="TQN43432.1"/>
    </source>
</evidence>
<proteinExistence type="inferred from homology"/>
<protein>
    <recommendedName>
        <fullName evidence="2">Anti-sigma factor antagonist</fullName>
    </recommendedName>
</protein>
<comment type="caution">
    <text evidence="4">The sequence shown here is derived from an EMBL/GenBank/DDBJ whole genome shotgun (WGS) entry which is preliminary data.</text>
</comment>
<dbReference type="InterPro" id="IPR036513">
    <property type="entry name" value="STAS_dom_sf"/>
</dbReference>
<comment type="similarity">
    <text evidence="1 2">Belongs to the anti-sigma-factor antagonist family.</text>
</comment>
<dbReference type="Proteomes" id="UP000319865">
    <property type="component" value="Unassembled WGS sequence"/>
</dbReference>
<dbReference type="NCBIfam" id="TIGR00377">
    <property type="entry name" value="ant_ant_sig"/>
    <property type="match status" value="1"/>
</dbReference>
<sequence>MDSSAGRDGSDTDDVQLFVADDLLGIEVVSSDSGTAVTVAPTGEIDSVSAPVLRSALVSCLRPPCTQVIVNLTGVTFLNSAGLTVLAEAHRLARADGIELAVRGGGRAVRRPLQITGLWELMAVPAS</sequence>
<dbReference type="PROSITE" id="PS50801">
    <property type="entry name" value="STAS"/>
    <property type="match status" value="1"/>
</dbReference>
<dbReference type="AlphaFoldDB" id="A0A543PH72"/>
<dbReference type="Gene3D" id="3.30.750.24">
    <property type="entry name" value="STAS domain"/>
    <property type="match status" value="1"/>
</dbReference>
<dbReference type="InterPro" id="IPR003658">
    <property type="entry name" value="Anti-sigma_ant"/>
</dbReference>